<dbReference type="GeneID" id="19265738"/>
<dbReference type="SUPFAM" id="SSF55486">
    <property type="entry name" value="Metalloproteases ('zincins'), catalytic domain"/>
    <property type="match status" value="1"/>
</dbReference>
<keyword evidence="3" id="KW-1185">Reference proteome</keyword>
<evidence type="ECO:0000313" key="2">
    <source>
        <dbReference type="EMBL" id="ETS86897.1"/>
    </source>
</evidence>
<feature type="chain" id="PRO_5004834817" evidence="1">
    <location>
        <begin position="20"/>
        <end position="311"/>
    </location>
</feature>
<reference evidence="3" key="1">
    <citation type="journal article" date="2015" name="BMC Genomics">
        <title>Genomic and transcriptomic analysis of the endophytic fungus Pestalotiopsis fici reveals its lifestyle and high potential for synthesis of natural products.</title>
        <authorList>
            <person name="Wang X."/>
            <person name="Zhang X."/>
            <person name="Liu L."/>
            <person name="Xiang M."/>
            <person name="Wang W."/>
            <person name="Sun X."/>
            <person name="Che Y."/>
            <person name="Guo L."/>
            <person name="Liu G."/>
            <person name="Guo L."/>
            <person name="Wang C."/>
            <person name="Yin W.B."/>
            <person name="Stadler M."/>
            <person name="Zhang X."/>
            <person name="Liu X."/>
        </authorList>
    </citation>
    <scope>NUCLEOTIDE SEQUENCE [LARGE SCALE GENOMIC DNA]</scope>
    <source>
        <strain evidence="3">W106-1 / CGMCC3.15140</strain>
    </source>
</reference>
<dbReference type="InParanoid" id="W3XN09"/>
<keyword evidence="1" id="KW-0732">Signal</keyword>
<protein>
    <submittedName>
        <fullName evidence="2">Uncharacterized protein</fullName>
    </submittedName>
</protein>
<dbReference type="HOGENOM" id="CLU_050729_1_0_1"/>
<evidence type="ECO:0000256" key="1">
    <source>
        <dbReference type="SAM" id="SignalP"/>
    </source>
</evidence>
<proteinExistence type="predicted"/>
<dbReference type="Gene3D" id="3.40.390.10">
    <property type="entry name" value="Collagenase (Catalytic Domain)"/>
    <property type="match status" value="1"/>
</dbReference>
<dbReference type="EMBL" id="KI912109">
    <property type="protein sequence ID" value="ETS86897.1"/>
    <property type="molecule type" value="Genomic_DNA"/>
</dbReference>
<dbReference type="eggNOG" id="ENOG502S57E">
    <property type="taxonomic scope" value="Eukaryota"/>
</dbReference>
<dbReference type="Proteomes" id="UP000030651">
    <property type="component" value="Unassembled WGS sequence"/>
</dbReference>
<dbReference type="InterPro" id="IPR024079">
    <property type="entry name" value="MetalloPept_cat_dom_sf"/>
</dbReference>
<sequence>MQLPILSTLLALHLAVANGALSKPALWPNLGKFSPDLTAGLPMPGYQVTQWPAGTISQGCLYIADRDGQDPAFFRAYSVLLNDSWNFCIQDGSKQSIDDLAFAFGQAPIRLRQYTSEVVMQSQGGGANAQNQIITLYQPATVQLFLHEMSHCADSAGGYKTPSSSASTAWSSSYDLDSAVPDTYAQTNQQENFAQFGGLIVYDRLTGGKLRDEPNLWEIGHQLNTMVDEGDNGQHGGRMYDFDSGLICSGRYANSPPVTMGSFVQSVDDKSQLDFIASFDLDKQVAFGSANGITVETLIPETGAPTQCFDV</sequence>
<dbReference type="OrthoDB" id="2142213at2759"/>
<dbReference type="RefSeq" id="XP_007827497.1">
    <property type="nucleotide sequence ID" value="XM_007829306.1"/>
</dbReference>
<dbReference type="OMA" id="MSIINMI"/>
<organism evidence="2 3">
    <name type="scientific">Pestalotiopsis fici (strain W106-1 / CGMCC3.15140)</name>
    <dbReference type="NCBI Taxonomy" id="1229662"/>
    <lineage>
        <taxon>Eukaryota</taxon>
        <taxon>Fungi</taxon>
        <taxon>Dikarya</taxon>
        <taxon>Ascomycota</taxon>
        <taxon>Pezizomycotina</taxon>
        <taxon>Sordariomycetes</taxon>
        <taxon>Xylariomycetidae</taxon>
        <taxon>Amphisphaeriales</taxon>
        <taxon>Sporocadaceae</taxon>
        <taxon>Pestalotiopsis</taxon>
    </lineage>
</organism>
<evidence type="ECO:0000313" key="3">
    <source>
        <dbReference type="Proteomes" id="UP000030651"/>
    </source>
</evidence>
<gene>
    <name evidence="2" type="ORF">PFICI_00725</name>
</gene>
<dbReference type="AlphaFoldDB" id="W3XN09"/>
<name>W3XN09_PESFW</name>
<dbReference type="GO" id="GO:0008237">
    <property type="term" value="F:metallopeptidase activity"/>
    <property type="evidence" value="ECO:0007669"/>
    <property type="project" value="InterPro"/>
</dbReference>
<feature type="signal peptide" evidence="1">
    <location>
        <begin position="1"/>
        <end position="19"/>
    </location>
</feature>
<accession>W3XN09</accession>
<dbReference type="KEGG" id="pfy:PFICI_00725"/>